<dbReference type="AlphaFoldDB" id="M4RXC8"/>
<proteinExistence type="predicted"/>
<feature type="chain" id="PRO_5004056955" evidence="1">
    <location>
        <begin position="22"/>
        <end position="88"/>
    </location>
</feature>
<keyword evidence="3" id="KW-1185">Reference proteome</keyword>
<gene>
    <name evidence="2" type="ORF">C427_5221</name>
</gene>
<dbReference type="STRING" id="1129794.C427_5221"/>
<feature type="signal peptide" evidence="1">
    <location>
        <begin position="1"/>
        <end position="21"/>
    </location>
</feature>
<protein>
    <submittedName>
        <fullName evidence="2">Uncharacterized protein</fullName>
    </submittedName>
</protein>
<evidence type="ECO:0000313" key="3">
    <source>
        <dbReference type="Proteomes" id="UP000011864"/>
    </source>
</evidence>
<accession>M4RXC8</accession>
<reference evidence="2 3" key="1">
    <citation type="journal article" date="2013" name="Genome Announc.">
        <title>Complete Genome Sequence of Glaciecola psychrophila Strain 170T.</title>
        <authorList>
            <person name="Yin J."/>
            <person name="Chen J."/>
            <person name="Liu G."/>
            <person name="Yu Y."/>
            <person name="Song L."/>
            <person name="Wang X."/>
            <person name="Qu X."/>
        </authorList>
    </citation>
    <scope>NUCLEOTIDE SEQUENCE [LARGE SCALE GENOMIC DNA]</scope>
    <source>
        <strain evidence="2 3">170</strain>
    </source>
</reference>
<evidence type="ECO:0000313" key="2">
    <source>
        <dbReference type="EMBL" id="AGH47318.1"/>
    </source>
</evidence>
<name>M4RXC8_9ALTE</name>
<dbReference type="EMBL" id="CP003837">
    <property type="protein sequence ID" value="AGH47318.1"/>
    <property type="molecule type" value="Genomic_DNA"/>
</dbReference>
<dbReference type="HOGENOM" id="CLU_2466240_0_0_6"/>
<dbReference type="Proteomes" id="UP000011864">
    <property type="component" value="Chromosome"/>
</dbReference>
<dbReference type="KEGG" id="gps:C427_5221"/>
<dbReference type="PATRIC" id="fig|1129794.4.peg.5204"/>
<evidence type="ECO:0000256" key="1">
    <source>
        <dbReference type="SAM" id="SignalP"/>
    </source>
</evidence>
<sequence length="88" mass="8925">MKKNINLLAIISVVFSLNTLAFVQQSDPPAVLEVISVSGTSTSGFGASSSLPGFGYSAYGGSGGGGTQGSIDDVEKCEIKASGEKVYM</sequence>
<dbReference type="RefSeq" id="WP_015431359.1">
    <property type="nucleotide sequence ID" value="NC_020514.1"/>
</dbReference>
<organism evidence="2 3">
    <name type="scientific">Paraglaciecola psychrophila 170</name>
    <dbReference type="NCBI Taxonomy" id="1129794"/>
    <lineage>
        <taxon>Bacteria</taxon>
        <taxon>Pseudomonadati</taxon>
        <taxon>Pseudomonadota</taxon>
        <taxon>Gammaproteobacteria</taxon>
        <taxon>Alteromonadales</taxon>
        <taxon>Alteromonadaceae</taxon>
        <taxon>Paraglaciecola</taxon>
    </lineage>
</organism>
<keyword evidence="1" id="KW-0732">Signal</keyword>